<dbReference type="PANTHER" id="PTHR44591">
    <property type="entry name" value="STRESS RESPONSE REGULATOR PROTEIN 1"/>
    <property type="match status" value="1"/>
</dbReference>
<organism evidence="4 5">
    <name type="scientific">Filimonas effusa</name>
    <dbReference type="NCBI Taxonomy" id="2508721"/>
    <lineage>
        <taxon>Bacteria</taxon>
        <taxon>Pseudomonadati</taxon>
        <taxon>Bacteroidota</taxon>
        <taxon>Chitinophagia</taxon>
        <taxon>Chitinophagales</taxon>
        <taxon>Chitinophagaceae</taxon>
        <taxon>Filimonas</taxon>
    </lineage>
</organism>
<dbReference type="EMBL" id="SDHZ01000002">
    <property type="protein sequence ID" value="RXK83155.1"/>
    <property type="molecule type" value="Genomic_DNA"/>
</dbReference>
<dbReference type="Pfam" id="PF00072">
    <property type="entry name" value="Response_reg"/>
    <property type="match status" value="1"/>
</dbReference>
<comment type="caution">
    <text evidence="4">The sequence shown here is derived from an EMBL/GenBank/DDBJ whole genome shotgun (WGS) entry which is preliminary data.</text>
</comment>
<dbReference type="GO" id="GO:0000160">
    <property type="term" value="P:phosphorelay signal transduction system"/>
    <property type="evidence" value="ECO:0007669"/>
    <property type="project" value="InterPro"/>
</dbReference>
<dbReference type="PROSITE" id="PS50110">
    <property type="entry name" value="RESPONSE_REGULATORY"/>
    <property type="match status" value="1"/>
</dbReference>
<evidence type="ECO:0000313" key="4">
    <source>
        <dbReference type="EMBL" id="RXK83155.1"/>
    </source>
</evidence>
<keyword evidence="1 2" id="KW-0597">Phosphoprotein</keyword>
<dbReference type="SMART" id="SM00448">
    <property type="entry name" value="REC"/>
    <property type="match status" value="1"/>
</dbReference>
<evidence type="ECO:0000313" key="5">
    <source>
        <dbReference type="Proteomes" id="UP000290545"/>
    </source>
</evidence>
<dbReference type="RefSeq" id="WP_129004179.1">
    <property type="nucleotide sequence ID" value="NZ_SDHZ01000002.1"/>
</dbReference>
<gene>
    <name evidence="4" type="ORF">ESB13_13635</name>
</gene>
<dbReference type="InterPro" id="IPR050595">
    <property type="entry name" value="Bact_response_regulator"/>
</dbReference>
<sequence>MTLARRKVFLADDDTDDLEMLNEIFIEQEPTISVVSVSSGKQAVELLLHYTNEQLPGLVIVDFNMPDITGAELLGMICNDKRYALIPKIVWSTSDASLYETICKQNGATHYFKKPDTIDGVEALAKQMLSLCI</sequence>
<reference evidence="4 5" key="1">
    <citation type="submission" date="2019-01" db="EMBL/GenBank/DDBJ databases">
        <title>Filimonas sp. strain TTM-71.</title>
        <authorList>
            <person name="Chen W.-M."/>
        </authorList>
    </citation>
    <scope>NUCLEOTIDE SEQUENCE [LARGE SCALE GENOMIC DNA]</scope>
    <source>
        <strain evidence="4 5">TTM-71</strain>
    </source>
</reference>
<dbReference type="PANTHER" id="PTHR44591:SF3">
    <property type="entry name" value="RESPONSE REGULATORY DOMAIN-CONTAINING PROTEIN"/>
    <property type="match status" value="1"/>
</dbReference>
<dbReference type="InterPro" id="IPR001789">
    <property type="entry name" value="Sig_transdc_resp-reg_receiver"/>
</dbReference>
<dbReference type="OrthoDB" id="663690at2"/>
<dbReference type="AlphaFoldDB" id="A0A4Q1D409"/>
<dbReference type="Proteomes" id="UP000290545">
    <property type="component" value="Unassembled WGS sequence"/>
</dbReference>
<dbReference type="InterPro" id="IPR011006">
    <property type="entry name" value="CheY-like_superfamily"/>
</dbReference>
<keyword evidence="5" id="KW-1185">Reference proteome</keyword>
<dbReference type="SUPFAM" id="SSF52172">
    <property type="entry name" value="CheY-like"/>
    <property type="match status" value="1"/>
</dbReference>
<feature type="modified residue" description="4-aspartylphosphate" evidence="2">
    <location>
        <position position="62"/>
    </location>
</feature>
<protein>
    <submittedName>
        <fullName evidence="4">Response regulator</fullName>
    </submittedName>
</protein>
<evidence type="ECO:0000256" key="1">
    <source>
        <dbReference type="ARBA" id="ARBA00022553"/>
    </source>
</evidence>
<evidence type="ECO:0000259" key="3">
    <source>
        <dbReference type="PROSITE" id="PS50110"/>
    </source>
</evidence>
<proteinExistence type="predicted"/>
<feature type="domain" description="Response regulatory" evidence="3">
    <location>
        <begin position="7"/>
        <end position="129"/>
    </location>
</feature>
<dbReference type="Gene3D" id="3.40.50.2300">
    <property type="match status" value="1"/>
</dbReference>
<name>A0A4Q1D409_9BACT</name>
<evidence type="ECO:0000256" key="2">
    <source>
        <dbReference type="PROSITE-ProRule" id="PRU00169"/>
    </source>
</evidence>
<accession>A0A4Q1D409</accession>